<dbReference type="GO" id="GO:0004375">
    <property type="term" value="F:glycine dehydrogenase (decarboxylating) activity"/>
    <property type="evidence" value="ECO:0007669"/>
    <property type="project" value="UniProtKB-EC"/>
</dbReference>
<evidence type="ECO:0000256" key="4">
    <source>
        <dbReference type="ARBA" id="ARBA00011690"/>
    </source>
</evidence>
<dbReference type="PANTHER" id="PTHR11773">
    <property type="entry name" value="GLYCINE DEHYDROGENASE, DECARBOXYLATING"/>
    <property type="match status" value="1"/>
</dbReference>
<dbReference type="NCBIfam" id="TIGR00461">
    <property type="entry name" value="gcvP"/>
    <property type="match status" value="1"/>
</dbReference>
<feature type="domain" description="Glycine cleavage system P-protein N-terminal" evidence="9">
    <location>
        <begin position="461"/>
        <end position="742"/>
    </location>
</feature>
<evidence type="ECO:0000256" key="1">
    <source>
        <dbReference type="ARBA" id="ARBA00001933"/>
    </source>
</evidence>
<dbReference type="SUPFAM" id="SSF53383">
    <property type="entry name" value="PLP-dependent transferases"/>
    <property type="match status" value="2"/>
</dbReference>
<dbReference type="InterPro" id="IPR015421">
    <property type="entry name" value="PyrdxlP-dep_Trfase_major"/>
</dbReference>
<keyword evidence="12" id="KW-1185">Reference proteome</keyword>
<evidence type="ECO:0000313" key="12">
    <source>
        <dbReference type="Proteomes" id="UP000663090"/>
    </source>
</evidence>
<evidence type="ECO:0000256" key="5">
    <source>
        <dbReference type="ARBA" id="ARBA00022898"/>
    </source>
</evidence>
<organism evidence="11 12">
    <name type="scientific">Myxococcus landrumensis</name>
    <dbReference type="NCBI Taxonomy" id="2813577"/>
    <lineage>
        <taxon>Bacteria</taxon>
        <taxon>Pseudomonadati</taxon>
        <taxon>Myxococcota</taxon>
        <taxon>Myxococcia</taxon>
        <taxon>Myxococcales</taxon>
        <taxon>Cystobacterineae</taxon>
        <taxon>Myxococcaceae</taxon>
        <taxon>Myxococcus</taxon>
    </lineage>
</organism>
<comment type="function">
    <text evidence="2 8">The glycine cleavage system catalyzes the degradation of glycine. The P protein binds the alpha-amino group of glycine through its pyridoxal phosphate cofactor; CO(2) is released and the remaining methylamine moiety is then transferred to the lipoamide cofactor of the H protein.</text>
</comment>
<dbReference type="EMBL" id="CP071091">
    <property type="protein sequence ID" value="QSQ16186.1"/>
    <property type="molecule type" value="Genomic_DNA"/>
</dbReference>
<dbReference type="CDD" id="cd00613">
    <property type="entry name" value="GDC-P"/>
    <property type="match status" value="2"/>
</dbReference>
<dbReference type="HAMAP" id="MF_00711">
    <property type="entry name" value="GcvP"/>
    <property type="match status" value="1"/>
</dbReference>
<dbReference type="InterPro" id="IPR015422">
    <property type="entry name" value="PyrdxlP-dep_Trfase_small"/>
</dbReference>
<evidence type="ECO:0000256" key="2">
    <source>
        <dbReference type="ARBA" id="ARBA00003788"/>
    </source>
</evidence>
<evidence type="ECO:0000256" key="6">
    <source>
        <dbReference type="ARBA" id="ARBA00023002"/>
    </source>
</evidence>
<protein>
    <recommendedName>
        <fullName evidence="8">Glycine dehydrogenase (decarboxylating)</fullName>
        <ecNumber evidence="8">1.4.4.2</ecNumber>
    </recommendedName>
    <alternativeName>
        <fullName evidence="8">Glycine cleavage system P-protein</fullName>
    </alternativeName>
    <alternativeName>
        <fullName evidence="8">Glycine decarboxylase</fullName>
    </alternativeName>
    <alternativeName>
        <fullName evidence="8">Glycine dehydrogenase (aminomethyl-transferring)</fullName>
    </alternativeName>
</protein>
<evidence type="ECO:0000259" key="9">
    <source>
        <dbReference type="Pfam" id="PF02347"/>
    </source>
</evidence>
<dbReference type="Gene3D" id="3.40.640.10">
    <property type="entry name" value="Type I PLP-dependent aspartate aminotransferase-like (Major domain)"/>
    <property type="match status" value="2"/>
</dbReference>
<name>A0ABX7NFM7_9BACT</name>
<dbReference type="InterPro" id="IPR049316">
    <property type="entry name" value="GDC-P_C"/>
</dbReference>
<sequence length="968" mass="105163">MSLNWKYQESFAGRHNGPDEHELKQMLSALGVDSLDAFIDQTVPPAIRSKEPLRLAPARGEHDLLSQLEAIAAKNQVFRSFIGMGYSDTHTPNVILRNIFQNPGWYTQYTPYQAEIAQGRLEALLNFQTMVMDLTGLEVANASLLDEGTAAAEAMSLALNVKGDDADAAFFVSESCHPQTVDVVRTRAQPLGVEVVVGDHRTVDLGAKKYVGALVQYPTTDGAVVDYRSFADKVHAAGGLFIVAADLLSLTLLTPPGEFGADVAVGSAQRFGVPMGYGGPHAGYFATKNAYTRVMPGRLIGVSEDAQGRRALRMALQTREQHIRREKATSNICTAQVLLAVIASMYAVYHGPKGLKSIAERVHGLTVVLARGLAKLGLKPRHEQFFDTLRVELTAQQVRAVLAVAESARMNFRRIDEKTLGVSLDETTRGSDVEAILSAFATGVGKSQAPSLEDVGANVESSVSPDLRRQSAFLSHTVFNSYHSETEMLRYIRRLEAKDLSLTHSMIPLGSCTMKLNATAEMIPVTWPQFGRLHPFAPTSQAAGYKVIFEQLEQMLSSITGFAGCSLQPNAGSQGEYAGLLVIRAYHQGRGQGHRDVCLIPSSAHGTNPASAVMAGYKVVVTKCDENGNIDLNDLRARAEEHKDKLAALMVTYPSTHGVFEEEIKEICSIVHERGGQVYMDGANLNAQVGLTAPGLVGADVCHINLHKTFCIPHGGGGPGMGPICVASHLVKYLPGHPVIQTGGSDGIGAISAAPWGSASILLISWMYISMMGGEGLTQATKLAILNANYIAERLQPHYPVLYRGKRGRVAHECIVDLRPLKKTSGVEVEDVAKRLMDYGFHAPTVSFPVAGTLMIEPTESESRAELDRFCDAMIAIRQEIREVEEGRMPKDNNVLKNAPHTSRVISAPEWNRPYSREVAVFPAPWVRDNKFWPSVGRLNNVLGDRKLVCSCPPVEDYMTPEPKPAVA</sequence>
<dbReference type="PANTHER" id="PTHR11773:SF1">
    <property type="entry name" value="GLYCINE DEHYDROGENASE (DECARBOXYLATING), MITOCHONDRIAL"/>
    <property type="match status" value="1"/>
</dbReference>
<gene>
    <name evidence="8 11" type="primary">gcvP</name>
    <name evidence="11" type="ORF">JY572_09130</name>
</gene>
<comment type="cofactor">
    <cofactor evidence="1 8">
        <name>pyridoxal 5'-phosphate</name>
        <dbReference type="ChEBI" id="CHEBI:597326"/>
    </cofactor>
</comment>
<dbReference type="Gene3D" id="3.90.1150.10">
    <property type="entry name" value="Aspartate Aminotransferase, domain 1"/>
    <property type="match status" value="2"/>
</dbReference>
<comment type="similarity">
    <text evidence="3 8">Belongs to the GcvP family.</text>
</comment>
<feature type="domain" description="Glycine dehydrogenase C-terminal" evidence="10">
    <location>
        <begin position="780"/>
        <end position="901"/>
    </location>
</feature>
<dbReference type="NCBIfam" id="NF003346">
    <property type="entry name" value="PRK04366.1"/>
    <property type="match status" value="1"/>
</dbReference>
<dbReference type="Pfam" id="PF21478">
    <property type="entry name" value="GcvP2_C"/>
    <property type="match status" value="1"/>
</dbReference>
<comment type="catalytic activity">
    <reaction evidence="7 8">
        <text>N(6)-[(R)-lipoyl]-L-lysyl-[glycine-cleavage complex H protein] + glycine + H(+) = N(6)-[(R)-S(8)-aminomethyldihydrolipoyl]-L-lysyl-[glycine-cleavage complex H protein] + CO2</text>
        <dbReference type="Rhea" id="RHEA:24304"/>
        <dbReference type="Rhea" id="RHEA-COMP:10494"/>
        <dbReference type="Rhea" id="RHEA-COMP:10495"/>
        <dbReference type="ChEBI" id="CHEBI:15378"/>
        <dbReference type="ChEBI" id="CHEBI:16526"/>
        <dbReference type="ChEBI" id="CHEBI:57305"/>
        <dbReference type="ChEBI" id="CHEBI:83099"/>
        <dbReference type="ChEBI" id="CHEBI:83143"/>
        <dbReference type="EC" id="1.4.4.2"/>
    </reaction>
</comment>
<evidence type="ECO:0000313" key="11">
    <source>
        <dbReference type="EMBL" id="QSQ16186.1"/>
    </source>
</evidence>
<evidence type="ECO:0000256" key="8">
    <source>
        <dbReference type="HAMAP-Rule" id="MF_00711"/>
    </source>
</evidence>
<accession>A0ABX7NFM7</accession>
<dbReference type="EC" id="1.4.4.2" evidence="8"/>
<reference evidence="11 12" key="1">
    <citation type="submission" date="2021-02" db="EMBL/GenBank/DDBJ databases">
        <title>De Novo genome assembly of isolated myxobacteria.</title>
        <authorList>
            <person name="Stevens D.C."/>
        </authorList>
    </citation>
    <scope>NUCLEOTIDE SEQUENCE [LARGE SCALE GENOMIC DNA]</scope>
    <source>
        <strain evidence="11 12">SCHIC003</strain>
    </source>
</reference>
<proteinExistence type="inferred from homology"/>
<evidence type="ECO:0000256" key="7">
    <source>
        <dbReference type="ARBA" id="ARBA00049026"/>
    </source>
</evidence>
<feature type="domain" description="Glycine cleavage system P-protein N-terminal" evidence="9">
    <location>
        <begin position="14"/>
        <end position="440"/>
    </location>
</feature>
<feature type="modified residue" description="N6-(pyridoxal phosphate)lysine" evidence="8">
    <location>
        <position position="708"/>
    </location>
</feature>
<dbReference type="InterPro" id="IPR015424">
    <property type="entry name" value="PyrdxlP-dep_Trfase"/>
</dbReference>
<dbReference type="InterPro" id="IPR049315">
    <property type="entry name" value="GDC-P_N"/>
</dbReference>
<dbReference type="RefSeq" id="WP_206717853.1">
    <property type="nucleotide sequence ID" value="NZ_CP071091.1"/>
</dbReference>
<evidence type="ECO:0000259" key="10">
    <source>
        <dbReference type="Pfam" id="PF21478"/>
    </source>
</evidence>
<keyword evidence="6 8" id="KW-0560">Oxidoreductase</keyword>
<dbReference type="Proteomes" id="UP000663090">
    <property type="component" value="Chromosome"/>
</dbReference>
<dbReference type="Pfam" id="PF02347">
    <property type="entry name" value="GDC-P"/>
    <property type="match status" value="2"/>
</dbReference>
<comment type="subunit">
    <text evidence="4 8">The glycine cleavage system is composed of four proteins: P, T, L and H.</text>
</comment>
<dbReference type="InterPro" id="IPR020581">
    <property type="entry name" value="GDC_P"/>
</dbReference>
<evidence type="ECO:0000256" key="3">
    <source>
        <dbReference type="ARBA" id="ARBA00010756"/>
    </source>
</evidence>
<dbReference type="InterPro" id="IPR003437">
    <property type="entry name" value="GcvP"/>
</dbReference>
<keyword evidence="5 8" id="KW-0663">Pyridoxal phosphate</keyword>